<proteinExistence type="predicted"/>
<evidence type="ECO:0000313" key="1">
    <source>
        <dbReference type="EMBL" id="PXA64877.1"/>
    </source>
</evidence>
<keyword evidence="2" id="KW-1185">Reference proteome</keyword>
<protein>
    <submittedName>
        <fullName evidence="1">Uncharacterized protein</fullName>
    </submittedName>
</protein>
<dbReference type="EMBL" id="QHLZ01000007">
    <property type="protein sequence ID" value="PXA64877.1"/>
    <property type="molecule type" value="Genomic_DNA"/>
</dbReference>
<dbReference type="Proteomes" id="UP000246303">
    <property type="component" value="Unassembled WGS sequence"/>
</dbReference>
<evidence type="ECO:0000313" key="2">
    <source>
        <dbReference type="Proteomes" id="UP000246303"/>
    </source>
</evidence>
<dbReference type="RefSeq" id="WP_110106542.1">
    <property type="nucleotide sequence ID" value="NZ_JACBZZ010000001.1"/>
</dbReference>
<accession>A0A2V3DQ36</accession>
<comment type="caution">
    <text evidence="1">The sequence shown here is derived from an EMBL/GenBank/DDBJ whole genome shotgun (WGS) entry which is preliminary data.</text>
</comment>
<dbReference type="AlphaFoldDB" id="A0A2V3DQ36"/>
<reference evidence="1 2" key="1">
    <citation type="submission" date="2018-05" db="EMBL/GenBank/DDBJ databases">
        <title>Genetic diversity of glacier-inhabiting Cryobacterium bacteria in China and description of Cryobacterium mengkeensis sp. nov. and Arthrobacter glacialis sp. nov.</title>
        <authorList>
            <person name="Liu Q."/>
            <person name="Xin Y.-H."/>
        </authorList>
    </citation>
    <scope>NUCLEOTIDE SEQUENCE [LARGE SCALE GENOMIC DNA]</scope>
    <source>
        <strain evidence="1 2">GP3</strain>
    </source>
</reference>
<sequence>MQNDPQTPADMPRPEDADALEASLKRGELVRPAGVFVIAGVVGSEALALAVFGIWSIFSLLTQPSNSFASAIFLTLLLLGLSAGLGAVAFKAFHGFRWTRSAAFVWQLLMVAIATPALLEGELMLGLLLLLPPLAVVYFLFTPKVVAFSLRTAAEETVL</sequence>
<name>A0A2V3DQ36_9MICC</name>
<dbReference type="OrthoDB" id="4952292at2"/>
<gene>
    <name evidence="1" type="ORF">CVS29_11775</name>
</gene>
<organism evidence="1 2">
    <name type="scientific">Arthrobacter psychrochitiniphilus</name>
    <dbReference type="NCBI Taxonomy" id="291045"/>
    <lineage>
        <taxon>Bacteria</taxon>
        <taxon>Bacillati</taxon>
        <taxon>Actinomycetota</taxon>
        <taxon>Actinomycetes</taxon>
        <taxon>Micrococcales</taxon>
        <taxon>Micrococcaceae</taxon>
        <taxon>Arthrobacter</taxon>
    </lineage>
</organism>